<dbReference type="InterPro" id="IPR036273">
    <property type="entry name" value="CRAL/TRIO_N_dom_sf"/>
</dbReference>
<dbReference type="PANTHER" id="PTHR10174:SF216">
    <property type="entry name" value="CRAL-TRIO DOMAIN-CONTAINING PROTEIN-RELATED"/>
    <property type="match status" value="1"/>
</dbReference>
<evidence type="ECO:0000259" key="1">
    <source>
        <dbReference type="PROSITE" id="PS50191"/>
    </source>
</evidence>
<dbReference type="Pfam" id="PF00650">
    <property type="entry name" value="CRAL_TRIO"/>
    <property type="match status" value="1"/>
</dbReference>
<dbReference type="InterPro" id="IPR001251">
    <property type="entry name" value="CRAL-TRIO_dom"/>
</dbReference>
<dbReference type="KEGG" id="scac:106091346"/>
<dbReference type="CDD" id="cd00170">
    <property type="entry name" value="SEC14"/>
    <property type="match status" value="1"/>
</dbReference>
<evidence type="ECO:0000313" key="3">
    <source>
        <dbReference type="Proteomes" id="UP000095300"/>
    </source>
</evidence>
<dbReference type="PRINTS" id="PR00180">
    <property type="entry name" value="CRETINALDHBP"/>
</dbReference>
<dbReference type="SUPFAM" id="SSF46938">
    <property type="entry name" value="CRAL/TRIO N-terminal domain"/>
    <property type="match status" value="1"/>
</dbReference>
<dbReference type="Gene3D" id="3.40.525.10">
    <property type="entry name" value="CRAL-TRIO lipid binding domain"/>
    <property type="match status" value="1"/>
</dbReference>
<dbReference type="PANTHER" id="PTHR10174">
    <property type="entry name" value="ALPHA-TOCOPHEROL TRANSFER PROTEIN-RELATED"/>
    <property type="match status" value="1"/>
</dbReference>
<dbReference type="SUPFAM" id="SSF52087">
    <property type="entry name" value="CRAL/TRIO domain"/>
    <property type="match status" value="1"/>
</dbReference>
<protein>
    <recommendedName>
        <fullName evidence="1">CRAL-TRIO domain-containing protein</fullName>
    </recommendedName>
</protein>
<dbReference type="PROSITE" id="PS50191">
    <property type="entry name" value="CRAL_TRIO"/>
    <property type="match status" value="1"/>
</dbReference>
<reference evidence="2" key="1">
    <citation type="submission" date="2020-05" db="UniProtKB">
        <authorList>
            <consortium name="EnsemblMetazoa"/>
        </authorList>
    </citation>
    <scope>IDENTIFICATION</scope>
    <source>
        <strain evidence="2">USDA</strain>
    </source>
</reference>
<organism evidence="2 3">
    <name type="scientific">Stomoxys calcitrans</name>
    <name type="common">Stable fly</name>
    <name type="synonym">Conops calcitrans</name>
    <dbReference type="NCBI Taxonomy" id="35570"/>
    <lineage>
        <taxon>Eukaryota</taxon>
        <taxon>Metazoa</taxon>
        <taxon>Ecdysozoa</taxon>
        <taxon>Arthropoda</taxon>
        <taxon>Hexapoda</taxon>
        <taxon>Insecta</taxon>
        <taxon>Pterygota</taxon>
        <taxon>Neoptera</taxon>
        <taxon>Endopterygota</taxon>
        <taxon>Diptera</taxon>
        <taxon>Brachycera</taxon>
        <taxon>Muscomorpha</taxon>
        <taxon>Muscoidea</taxon>
        <taxon>Muscidae</taxon>
        <taxon>Stomoxys</taxon>
    </lineage>
</organism>
<dbReference type="InterPro" id="IPR036865">
    <property type="entry name" value="CRAL-TRIO_dom_sf"/>
</dbReference>
<dbReference type="SMART" id="SM00516">
    <property type="entry name" value="SEC14"/>
    <property type="match status" value="1"/>
</dbReference>
<dbReference type="Gene3D" id="1.10.8.20">
    <property type="entry name" value="N-terminal domain of phosphatidylinositol transfer protein sec14p"/>
    <property type="match status" value="1"/>
</dbReference>
<dbReference type="Gene3D" id="1.20.5.1200">
    <property type="entry name" value="Alpha-tocopherol transfer"/>
    <property type="match status" value="1"/>
</dbReference>
<name>A0A1I8Q6M1_STOCA</name>
<sequence length="309" mass="35580">MANIRPLSEELQKIAIEELGEVPSRISADLKALKTWIEQQPHLRARTEDQFLIQFLRGSKYSLERAKEKIDLFYSLKTKYPEMFGAIDVDEPRFREIHNLGCYTILPIPLNENGPRIMVYRFNYSIDLYSNEDIYYPSSAMFELTMRNDPYTGIHGIILIFDFSQGSVKHFLQLTPSVCKKIVSFMEKSMPVRVPSVYFINVPTAAQAFFKLIVNLVSEKLRKRIHILGKGVQELTQYIPLKYLPSDYGGKNGCLNDLAKDYNKIFDSHREYIKENALYGTNESLRPGKPLNLEGLYGLGGSFRKLVVD</sequence>
<dbReference type="EnsemblMetazoa" id="SCAU014381-RA">
    <property type="protein sequence ID" value="SCAU014381-PA"/>
    <property type="gene ID" value="SCAU014381"/>
</dbReference>
<gene>
    <name evidence="2" type="primary">106091346</name>
</gene>
<dbReference type="GO" id="GO:0016020">
    <property type="term" value="C:membrane"/>
    <property type="evidence" value="ECO:0007669"/>
    <property type="project" value="TreeGrafter"/>
</dbReference>
<keyword evidence="3" id="KW-1185">Reference proteome</keyword>
<evidence type="ECO:0000313" key="2">
    <source>
        <dbReference type="EnsemblMetazoa" id="SCAU014381-PA"/>
    </source>
</evidence>
<dbReference type="VEuPathDB" id="VectorBase:SCAU014381"/>
<dbReference type="AlphaFoldDB" id="A0A1I8Q6M1"/>
<dbReference type="GO" id="GO:1902936">
    <property type="term" value="F:phosphatidylinositol bisphosphate binding"/>
    <property type="evidence" value="ECO:0007669"/>
    <property type="project" value="TreeGrafter"/>
</dbReference>
<accession>A0A1I8Q6M1</accession>
<dbReference type="OrthoDB" id="6682367at2759"/>
<feature type="domain" description="CRAL-TRIO" evidence="1">
    <location>
        <begin position="152"/>
        <end position="256"/>
    </location>
</feature>
<proteinExistence type="predicted"/>
<dbReference type="Proteomes" id="UP000095300">
    <property type="component" value="Unassembled WGS sequence"/>
</dbReference>